<dbReference type="EMBL" id="JBHRWI010000039">
    <property type="protein sequence ID" value="MFC3514316.1"/>
    <property type="molecule type" value="Genomic_DNA"/>
</dbReference>
<name>A0ABV7QMQ1_9PSEU</name>
<accession>A0ABV7QMQ1</accession>
<sequence length="99" mass="10167">MSAAALPGYCKAFPLAEFRRFPGWAAAAAPAQAGLGDDDLGYLGDDFAVRADPVTGEPLLFGGDAAGWREFCTAELGFAVPADLADTADSENQGGQRNG</sequence>
<keyword evidence="2" id="KW-1185">Reference proteome</keyword>
<reference evidence="2" key="1">
    <citation type="journal article" date="2019" name="Int. J. Syst. Evol. Microbiol.">
        <title>The Global Catalogue of Microorganisms (GCM) 10K type strain sequencing project: providing services to taxonomists for standard genome sequencing and annotation.</title>
        <authorList>
            <consortium name="The Broad Institute Genomics Platform"/>
            <consortium name="The Broad Institute Genome Sequencing Center for Infectious Disease"/>
            <person name="Wu L."/>
            <person name="Ma J."/>
        </authorList>
    </citation>
    <scope>NUCLEOTIDE SEQUENCE [LARGE SCALE GENOMIC DNA]</scope>
    <source>
        <strain evidence="2">CGMCC 4.7682</strain>
    </source>
</reference>
<comment type="caution">
    <text evidence="1">The sequence shown here is derived from an EMBL/GenBank/DDBJ whole genome shotgun (WGS) entry which is preliminary data.</text>
</comment>
<dbReference type="RefSeq" id="WP_377872251.1">
    <property type="nucleotide sequence ID" value="NZ_JBHMAY010000037.1"/>
</dbReference>
<gene>
    <name evidence="1" type="ORF">ACFORO_29395</name>
</gene>
<proteinExistence type="predicted"/>
<evidence type="ECO:0000313" key="2">
    <source>
        <dbReference type="Proteomes" id="UP001595764"/>
    </source>
</evidence>
<protein>
    <recommendedName>
        <fullName evidence="3">SMI1/KNR4 family protein</fullName>
    </recommendedName>
</protein>
<organism evidence="1 2">
    <name type="scientific">Amycolatopsis halotolerans</name>
    <dbReference type="NCBI Taxonomy" id="330083"/>
    <lineage>
        <taxon>Bacteria</taxon>
        <taxon>Bacillati</taxon>
        <taxon>Actinomycetota</taxon>
        <taxon>Actinomycetes</taxon>
        <taxon>Pseudonocardiales</taxon>
        <taxon>Pseudonocardiaceae</taxon>
        <taxon>Amycolatopsis</taxon>
    </lineage>
</organism>
<evidence type="ECO:0008006" key="3">
    <source>
        <dbReference type="Google" id="ProtNLM"/>
    </source>
</evidence>
<dbReference type="Proteomes" id="UP001595764">
    <property type="component" value="Unassembled WGS sequence"/>
</dbReference>
<evidence type="ECO:0000313" key="1">
    <source>
        <dbReference type="EMBL" id="MFC3514316.1"/>
    </source>
</evidence>